<gene>
    <name evidence="2" type="ORF">OCV61_00225</name>
</gene>
<proteinExistence type="predicted"/>
<name>A0ABT2TNQ4_9FIRM</name>
<keyword evidence="3" id="KW-1185">Reference proteome</keyword>
<sequence>MAGEYWEGKEYSFFSHKECEFFPCHKGADPQDFNCLFCYCPLYALGDKCGGNFKYTEKGLKDCTGCLLPHKRRNYGYVTGKYQELAKLMDEIRSVKANDKQE</sequence>
<reference evidence="2 3" key="1">
    <citation type="journal article" date="2021" name="ISME Commun">
        <title>Automated analysis of genomic sequences facilitates high-throughput and comprehensive description of bacteria.</title>
        <authorList>
            <person name="Hitch T.C.A."/>
        </authorList>
    </citation>
    <scope>NUCLEOTIDE SEQUENCE [LARGE SCALE GENOMIC DNA]</scope>
    <source>
        <strain evidence="2 3">Sanger_23</strain>
    </source>
</reference>
<evidence type="ECO:0000313" key="3">
    <source>
        <dbReference type="Proteomes" id="UP001652409"/>
    </source>
</evidence>
<dbReference type="Proteomes" id="UP001652409">
    <property type="component" value="Unassembled WGS sequence"/>
</dbReference>
<feature type="domain" description="Cysteine-rich small" evidence="1">
    <location>
        <begin position="11"/>
        <end position="90"/>
    </location>
</feature>
<accession>A0ABT2TNQ4</accession>
<evidence type="ECO:0000313" key="2">
    <source>
        <dbReference type="EMBL" id="MCU6763837.1"/>
    </source>
</evidence>
<dbReference type="EMBL" id="JAOQJL010000001">
    <property type="protein sequence ID" value="MCU6763837.1"/>
    <property type="molecule type" value="Genomic_DNA"/>
</dbReference>
<comment type="caution">
    <text evidence="2">The sequence shown here is derived from an EMBL/GenBank/DDBJ whole genome shotgun (WGS) entry which is preliminary data.</text>
</comment>
<dbReference type="InterPro" id="IPR007212">
    <property type="entry name" value="Zf-like"/>
</dbReference>
<organism evidence="2 3">
    <name type="scientific">Blautia ammoniilytica</name>
    <dbReference type="NCBI Taxonomy" id="2981782"/>
    <lineage>
        <taxon>Bacteria</taxon>
        <taxon>Bacillati</taxon>
        <taxon>Bacillota</taxon>
        <taxon>Clostridia</taxon>
        <taxon>Lachnospirales</taxon>
        <taxon>Lachnospiraceae</taxon>
        <taxon>Blautia</taxon>
    </lineage>
</organism>
<dbReference type="RefSeq" id="WP_158420033.1">
    <property type="nucleotide sequence ID" value="NZ_JAOQJL010000001.1"/>
</dbReference>
<evidence type="ECO:0000259" key="1">
    <source>
        <dbReference type="Pfam" id="PF04071"/>
    </source>
</evidence>
<dbReference type="Pfam" id="PF04071">
    <property type="entry name" value="zf-like"/>
    <property type="match status" value="1"/>
</dbReference>
<protein>
    <submittedName>
        <fullName evidence="2">Cysteine-rich small domain-containing protein</fullName>
    </submittedName>
</protein>